<name>A0AA89BPH4_PINIB</name>
<sequence>MNITKGEENALKSLMNDNSIIIRPADKGSGIVIIDAASYKTDIEKELLSNGTYEQILETTVQKLDRKLKKTVNDMYKNGVITSDMKKYLLPSGDARKGRVQANQKLHKTGNPNRIIINGRHTKTENIAAFVEEELSSHVTKLPSYIQDTAAFLNKLKHISQPLPEDTIMFCLDVRALYPSIPRHEARLAAEKALNERKSKSVPTKDTLNLMTNMDNDHIPVYSTKSIIQKIRNRRHKKSGQNRNQSKQKQKPPPYEKKRTPNMRVRPGAQEE</sequence>
<protein>
    <submittedName>
        <fullName evidence="2">Uncharacterized protein</fullName>
    </submittedName>
</protein>
<dbReference type="EMBL" id="VSWD01000014">
    <property type="protein sequence ID" value="KAK3082729.1"/>
    <property type="molecule type" value="Genomic_DNA"/>
</dbReference>
<dbReference type="PANTHER" id="PTHR21301">
    <property type="entry name" value="REVERSE TRANSCRIPTASE"/>
    <property type="match status" value="1"/>
</dbReference>
<feature type="compositionally biased region" description="Basic residues" evidence="1">
    <location>
        <begin position="232"/>
        <end position="250"/>
    </location>
</feature>
<evidence type="ECO:0000313" key="2">
    <source>
        <dbReference type="EMBL" id="KAK3082729.1"/>
    </source>
</evidence>
<dbReference type="AlphaFoldDB" id="A0AA89BPH4"/>
<keyword evidence="3" id="KW-1185">Reference proteome</keyword>
<evidence type="ECO:0000256" key="1">
    <source>
        <dbReference type="SAM" id="MobiDB-lite"/>
    </source>
</evidence>
<feature type="region of interest" description="Disordered" evidence="1">
    <location>
        <begin position="232"/>
        <end position="272"/>
    </location>
</feature>
<reference evidence="2" key="1">
    <citation type="submission" date="2019-08" db="EMBL/GenBank/DDBJ databases">
        <title>The improved chromosome-level genome for the pearl oyster Pinctada fucata martensii using PacBio sequencing and Hi-C.</title>
        <authorList>
            <person name="Zheng Z."/>
        </authorList>
    </citation>
    <scope>NUCLEOTIDE SEQUENCE</scope>
    <source>
        <strain evidence="2">ZZ-2019</strain>
        <tissue evidence="2">Adductor muscle</tissue>
    </source>
</reference>
<organism evidence="2 3">
    <name type="scientific">Pinctada imbricata</name>
    <name type="common">Atlantic pearl-oyster</name>
    <name type="synonym">Pinctada martensii</name>
    <dbReference type="NCBI Taxonomy" id="66713"/>
    <lineage>
        <taxon>Eukaryota</taxon>
        <taxon>Metazoa</taxon>
        <taxon>Spiralia</taxon>
        <taxon>Lophotrochozoa</taxon>
        <taxon>Mollusca</taxon>
        <taxon>Bivalvia</taxon>
        <taxon>Autobranchia</taxon>
        <taxon>Pteriomorphia</taxon>
        <taxon>Pterioida</taxon>
        <taxon>Pterioidea</taxon>
        <taxon>Pteriidae</taxon>
        <taxon>Pinctada</taxon>
    </lineage>
</organism>
<proteinExistence type="predicted"/>
<comment type="caution">
    <text evidence="2">The sequence shown here is derived from an EMBL/GenBank/DDBJ whole genome shotgun (WGS) entry which is preliminary data.</text>
</comment>
<evidence type="ECO:0000313" key="3">
    <source>
        <dbReference type="Proteomes" id="UP001186944"/>
    </source>
</evidence>
<dbReference type="Proteomes" id="UP001186944">
    <property type="component" value="Unassembled WGS sequence"/>
</dbReference>
<gene>
    <name evidence="2" type="ORF">FSP39_003613</name>
</gene>
<accession>A0AA89BPH4</accession>
<dbReference type="PANTHER" id="PTHR21301:SF10">
    <property type="entry name" value="REVERSE TRANSCRIPTASE DOMAIN-CONTAINING PROTEIN"/>
    <property type="match status" value="1"/>
</dbReference>